<dbReference type="AlphaFoldDB" id="A0A2I0ABT7"/>
<protein>
    <submittedName>
        <fullName evidence="3">Pentatricopeptide repeat-containing protein</fullName>
        <ecNumber evidence="3">3.4.24.-</ecNumber>
    </submittedName>
</protein>
<feature type="repeat" description="PPR" evidence="2">
    <location>
        <begin position="129"/>
        <end position="163"/>
    </location>
</feature>
<dbReference type="InterPro" id="IPR046848">
    <property type="entry name" value="E_motif"/>
</dbReference>
<keyword evidence="3" id="KW-0378">Hydrolase</keyword>
<dbReference type="GO" id="GO:0009451">
    <property type="term" value="P:RNA modification"/>
    <property type="evidence" value="ECO:0007669"/>
    <property type="project" value="InterPro"/>
</dbReference>
<dbReference type="Pfam" id="PF01535">
    <property type="entry name" value="PPR"/>
    <property type="match status" value="2"/>
</dbReference>
<dbReference type="NCBIfam" id="TIGR00756">
    <property type="entry name" value="PPR"/>
    <property type="match status" value="3"/>
</dbReference>
<dbReference type="Pfam" id="PF13041">
    <property type="entry name" value="PPR_2"/>
    <property type="match status" value="3"/>
</dbReference>
<evidence type="ECO:0000256" key="2">
    <source>
        <dbReference type="PROSITE-ProRule" id="PRU00708"/>
    </source>
</evidence>
<proteinExistence type="predicted"/>
<sequence>MTLPVRFIFSNRVNKSFLGFSGRKASLLALLFGARRYSSVEGRSPGGGEEGEETHGEIPSFCSRERNLLSLFLPCSAMRELSQIHALIIRSGFVQHVFVSGRLISFCAVSELGSMDYAAAAFEEISSPDAFIYNTMIRGFVRTDRGEEALSCFRKMRQSGKLADNFTFSFLLKLCGRSAQVELGRQIHCSIVKNGYVFHSFVLNTLLHMYAMFKHIVTAHRLFDEMPVKDLVSWNVLIDGLVHCEQYNEALRAFVRMQQWGFAPDAITFVEVLCACAELGDLTFGQWVHAKLSSRMLDDFIFLPNSLIVMYSKCGALDKALKVFDEMTQRNRVSWNSMILALAMHGRAREALQLFSRMRENVSYEPDDITFLGVLCACSHGGLVEEGKRYFAIMRKDYGINPSVKHYGCMVDLLGRAGLLKEAYELVSTTPMGGNAVLWRTLLGACRVHGELEMGEWVRKHLGDLEPNHSGDFVLLSHMYAMVGRWKEVVDVREEMMGRGVKKPSPGNSLIDYVHNSSKQEVDQLHSEPEQSHFT</sequence>
<keyword evidence="4" id="KW-1185">Reference proteome</keyword>
<dbReference type="OrthoDB" id="1934563at2759"/>
<dbReference type="EC" id="3.4.24.-" evidence="3"/>
<dbReference type="Proteomes" id="UP000236161">
    <property type="component" value="Unassembled WGS sequence"/>
</dbReference>
<dbReference type="GO" id="GO:0016787">
    <property type="term" value="F:hydrolase activity"/>
    <property type="evidence" value="ECO:0007669"/>
    <property type="project" value="UniProtKB-KW"/>
</dbReference>
<dbReference type="PANTHER" id="PTHR47926:SF391">
    <property type="entry name" value="TETRATRICOPEPTIDE-LIKE HELICAL DOMAIN SUPERFAMILY"/>
    <property type="match status" value="1"/>
</dbReference>
<evidence type="ECO:0000313" key="3">
    <source>
        <dbReference type="EMBL" id="PKA53011.1"/>
    </source>
</evidence>
<dbReference type="PANTHER" id="PTHR47926">
    <property type="entry name" value="PENTATRICOPEPTIDE REPEAT-CONTAINING PROTEIN"/>
    <property type="match status" value="1"/>
</dbReference>
<dbReference type="SUPFAM" id="SSF48452">
    <property type="entry name" value="TPR-like"/>
    <property type="match status" value="1"/>
</dbReference>
<keyword evidence="1" id="KW-0677">Repeat</keyword>
<dbReference type="Gene3D" id="1.25.40.10">
    <property type="entry name" value="Tetratricopeptide repeat domain"/>
    <property type="match status" value="3"/>
</dbReference>
<dbReference type="InterPro" id="IPR011990">
    <property type="entry name" value="TPR-like_helical_dom_sf"/>
</dbReference>
<organism evidence="3 4">
    <name type="scientific">Apostasia shenzhenica</name>
    <dbReference type="NCBI Taxonomy" id="1088818"/>
    <lineage>
        <taxon>Eukaryota</taxon>
        <taxon>Viridiplantae</taxon>
        <taxon>Streptophyta</taxon>
        <taxon>Embryophyta</taxon>
        <taxon>Tracheophyta</taxon>
        <taxon>Spermatophyta</taxon>
        <taxon>Magnoliopsida</taxon>
        <taxon>Liliopsida</taxon>
        <taxon>Asparagales</taxon>
        <taxon>Orchidaceae</taxon>
        <taxon>Apostasioideae</taxon>
        <taxon>Apostasia</taxon>
    </lineage>
</organism>
<dbReference type="InterPro" id="IPR046960">
    <property type="entry name" value="PPR_At4g14850-like_plant"/>
</dbReference>
<accession>A0A2I0ABT7</accession>
<dbReference type="InterPro" id="IPR002885">
    <property type="entry name" value="PPR_rpt"/>
</dbReference>
<evidence type="ECO:0000313" key="4">
    <source>
        <dbReference type="Proteomes" id="UP000236161"/>
    </source>
</evidence>
<dbReference type="PROSITE" id="PS51375">
    <property type="entry name" value="PPR"/>
    <property type="match status" value="3"/>
</dbReference>
<name>A0A2I0ABT7_9ASPA</name>
<dbReference type="GO" id="GO:0003723">
    <property type="term" value="F:RNA binding"/>
    <property type="evidence" value="ECO:0007669"/>
    <property type="project" value="InterPro"/>
</dbReference>
<dbReference type="Pfam" id="PF20431">
    <property type="entry name" value="E_motif"/>
    <property type="match status" value="1"/>
</dbReference>
<dbReference type="FunFam" id="1.25.40.10:FF:000242">
    <property type="entry name" value="Pentatricopeptide repeat-containing protein"/>
    <property type="match status" value="1"/>
</dbReference>
<evidence type="ECO:0000256" key="1">
    <source>
        <dbReference type="ARBA" id="ARBA00022737"/>
    </source>
</evidence>
<dbReference type="FunFam" id="1.25.40.10:FF:000470">
    <property type="entry name" value="Pentatricopeptide repeat-containing protein At5g66520"/>
    <property type="match status" value="1"/>
</dbReference>
<gene>
    <name evidence="3" type="primary">PCMP-H28</name>
    <name evidence="3" type="ORF">AXF42_Ash001992</name>
</gene>
<feature type="repeat" description="PPR" evidence="2">
    <location>
        <begin position="230"/>
        <end position="264"/>
    </location>
</feature>
<dbReference type="EMBL" id="KZ452001">
    <property type="protein sequence ID" value="PKA53011.1"/>
    <property type="molecule type" value="Genomic_DNA"/>
</dbReference>
<feature type="repeat" description="PPR" evidence="2">
    <location>
        <begin position="331"/>
        <end position="361"/>
    </location>
</feature>
<reference evidence="3 4" key="1">
    <citation type="journal article" date="2017" name="Nature">
        <title>The Apostasia genome and the evolution of orchids.</title>
        <authorList>
            <person name="Zhang G.Q."/>
            <person name="Liu K.W."/>
            <person name="Li Z."/>
            <person name="Lohaus R."/>
            <person name="Hsiao Y.Y."/>
            <person name="Niu S.C."/>
            <person name="Wang J.Y."/>
            <person name="Lin Y.C."/>
            <person name="Xu Q."/>
            <person name="Chen L.J."/>
            <person name="Yoshida K."/>
            <person name="Fujiwara S."/>
            <person name="Wang Z.W."/>
            <person name="Zhang Y.Q."/>
            <person name="Mitsuda N."/>
            <person name="Wang M."/>
            <person name="Liu G.H."/>
            <person name="Pecoraro L."/>
            <person name="Huang H.X."/>
            <person name="Xiao X.J."/>
            <person name="Lin M."/>
            <person name="Wu X.Y."/>
            <person name="Wu W.L."/>
            <person name="Chen Y.Y."/>
            <person name="Chang S.B."/>
            <person name="Sakamoto S."/>
            <person name="Ohme-Takagi M."/>
            <person name="Yagi M."/>
            <person name="Zeng S.J."/>
            <person name="Shen C.Y."/>
            <person name="Yeh C.M."/>
            <person name="Luo Y.B."/>
            <person name="Tsai W.C."/>
            <person name="Van de Peer Y."/>
            <person name="Liu Z.J."/>
        </authorList>
    </citation>
    <scope>NUCLEOTIDE SEQUENCE [LARGE SCALE GENOMIC DNA]</scope>
    <source>
        <strain evidence="4">cv. Shenzhen</strain>
        <tissue evidence="3">Stem</tissue>
    </source>
</reference>